<keyword evidence="3 12" id="KW-0812">Transmembrane</keyword>
<dbReference type="EMBL" id="UYRU01055200">
    <property type="protein sequence ID" value="VDN12961.1"/>
    <property type="molecule type" value="Genomic_DNA"/>
</dbReference>
<evidence type="ECO:0000313" key="15">
    <source>
        <dbReference type="Proteomes" id="UP000281553"/>
    </source>
</evidence>
<dbReference type="OrthoDB" id="6252026at2759"/>
<evidence type="ECO:0000256" key="8">
    <source>
        <dbReference type="ARBA" id="ARBA00022989"/>
    </source>
</evidence>
<dbReference type="AlphaFoldDB" id="A0A3P7M3U8"/>
<dbReference type="InterPro" id="IPR002126">
    <property type="entry name" value="Cadherin-like_dom"/>
</dbReference>
<feature type="domain" description="Cadherin" evidence="13">
    <location>
        <begin position="6"/>
        <end position="87"/>
    </location>
</feature>
<keyword evidence="15" id="KW-1185">Reference proteome</keyword>
<dbReference type="CDD" id="cd11304">
    <property type="entry name" value="Cadherin_repeat"/>
    <property type="match status" value="1"/>
</dbReference>
<protein>
    <recommendedName>
        <fullName evidence="13">Cadherin domain-containing protein</fullName>
    </recommendedName>
</protein>
<dbReference type="GO" id="GO:0005886">
    <property type="term" value="C:plasma membrane"/>
    <property type="evidence" value="ECO:0007669"/>
    <property type="project" value="UniProtKB-SubCell"/>
</dbReference>
<keyword evidence="2" id="KW-1003">Cell membrane</keyword>
<keyword evidence="7" id="KW-0130">Cell adhesion</keyword>
<name>A0A3P7M3U8_DIBLA</name>
<dbReference type="PANTHER" id="PTHR24028">
    <property type="entry name" value="CADHERIN-87A"/>
    <property type="match status" value="1"/>
</dbReference>
<organism evidence="14 15">
    <name type="scientific">Dibothriocephalus latus</name>
    <name type="common">Fish tapeworm</name>
    <name type="synonym">Diphyllobothrium latum</name>
    <dbReference type="NCBI Taxonomy" id="60516"/>
    <lineage>
        <taxon>Eukaryota</taxon>
        <taxon>Metazoa</taxon>
        <taxon>Spiralia</taxon>
        <taxon>Lophotrochozoa</taxon>
        <taxon>Platyhelminthes</taxon>
        <taxon>Cestoda</taxon>
        <taxon>Eucestoda</taxon>
        <taxon>Diphyllobothriidea</taxon>
        <taxon>Diphyllobothriidae</taxon>
        <taxon>Dibothriocephalus</taxon>
    </lineage>
</organism>
<keyword evidence="6 11" id="KW-0106">Calcium</keyword>
<evidence type="ECO:0000256" key="3">
    <source>
        <dbReference type="ARBA" id="ARBA00022692"/>
    </source>
</evidence>
<dbReference type="SUPFAM" id="SSF49313">
    <property type="entry name" value="Cadherin-like"/>
    <property type="match status" value="1"/>
</dbReference>
<evidence type="ECO:0000256" key="5">
    <source>
        <dbReference type="ARBA" id="ARBA00022737"/>
    </source>
</evidence>
<evidence type="ECO:0000256" key="9">
    <source>
        <dbReference type="ARBA" id="ARBA00023136"/>
    </source>
</evidence>
<evidence type="ECO:0000256" key="2">
    <source>
        <dbReference type="ARBA" id="ARBA00022475"/>
    </source>
</evidence>
<dbReference type="InterPro" id="IPR050174">
    <property type="entry name" value="Protocadherin/Cadherin-CA"/>
</dbReference>
<evidence type="ECO:0000256" key="12">
    <source>
        <dbReference type="SAM" id="Phobius"/>
    </source>
</evidence>
<gene>
    <name evidence="14" type="ORF">DILT_LOCUS8792</name>
</gene>
<reference evidence="14 15" key="1">
    <citation type="submission" date="2018-11" db="EMBL/GenBank/DDBJ databases">
        <authorList>
            <consortium name="Pathogen Informatics"/>
        </authorList>
    </citation>
    <scope>NUCLEOTIDE SEQUENCE [LARGE SCALE GENOMIC DNA]</scope>
</reference>
<keyword evidence="4" id="KW-0732">Signal</keyword>
<comment type="subcellular location">
    <subcellularLocation>
        <location evidence="1">Cell membrane</location>
        <topology evidence="1">Single-pass type I membrane protein</topology>
    </subcellularLocation>
</comment>
<dbReference type="Gene3D" id="2.60.40.60">
    <property type="entry name" value="Cadherins"/>
    <property type="match status" value="1"/>
</dbReference>
<evidence type="ECO:0000313" key="14">
    <source>
        <dbReference type="EMBL" id="VDN12961.1"/>
    </source>
</evidence>
<dbReference type="InterPro" id="IPR015919">
    <property type="entry name" value="Cadherin-like_sf"/>
</dbReference>
<dbReference type="GO" id="GO:0007156">
    <property type="term" value="P:homophilic cell adhesion via plasma membrane adhesion molecules"/>
    <property type="evidence" value="ECO:0007669"/>
    <property type="project" value="InterPro"/>
</dbReference>
<keyword evidence="5" id="KW-0677">Repeat</keyword>
<feature type="transmembrane region" description="Helical" evidence="12">
    <location>
        <begin position="129"/>
        <end position="153"/>
    </location>
</feature>
<dbReference type="SMART" id="SM00112">
    <property type="entry name" value="CA"/>
    <property type="match status" value="1"/>
</dbReference>
<evidence type="ECO:0000256" key="4">
    <source>
        <dbReference type="ARBA" id="ARBA00022729"/>
    </source>
</evidence>
<evidence type="ECO:0000256" key="7">
    <source>
        <dbReference type="ARBA" id="ARBA00022889"/>
    </source>
</evidence>
<keyword evidence="10" id="KW-0325">Glycoprotein</keyword>
<proteinExistence type="predicted"/>
<dbReference type="PROSITE" id="PS50268">
    <property type="entry name" value="CADHERIN_2"/>
    <property type="match status" value="1"/>
</dbReference>
<dbReference type="GO" id="GO:0005509">
    <property type="term" value="F:calcium ion binding"/>
    <property type="evidence" value="ECO:0007669"/>
    <property type="project" value="UniProtKB-UniRule"/>
</dbReference>
<evidence type="ECO:0000259" key="13">
    <source>
        <dbReference type="PROSITE" id="PS50268"/>
    </source>
</evidence>
<keyword evidence="8 12" id="KW-1133">Transmembrane helix</keyword>
<sequence length="193" mass="21739">MREEVGFVLTRIVAVDPDRRENGSIVYKILRGNRYGSFKIGRTSGDLSIVKQLRSEQKGKNTLILEAADQGTPARKITSTIFVMVDESEPIGLHNGMLLDEEAHKVRIADGSERDYLSSRFFNIEADQLVTACIAIGLSLVLLSLLVTAVFFFHHRRAQLKRRMRRRLAHPVQCIQNGMQLQRGPQETRHGAG</sequence>
<evidence type="ECO:0000256" key="11">
    <source>
        <dbReference type="PROSITE-ProRule" id="PRU00043"/>
    </source>
</evidence>
<accession>A0A3P7M3U8</accession>
<evidence type="ECO:0000256" key="6">
    <source>
        <dbReference type="ARBA" id="ARBA00022837"/>
    </source>
</evidence>
<keyword evidence="9 12" id="KW-0472">Membrane</keyword>
<evidence type="ECO:0000256" key="1">
    <source>
        <dbReference type="ARBA" id="ARBA00004251"/>
    </source>
</evidence>
<evidence type="ECO:0000256" key="10">
    <source>
        <dbReference type="ARBA" id="ARBA00023180"/>
    </source>
</evidence>
<dbReference type="FunFam" id="2.60.40.60:FF:000004">
    <property type="entry name" value="Protocadherin 1 gamma 2"/>
    <property type="match status" value="1"/>
</dbReference>
<dbReference type="Pfam" id="PF00028">
    <property type="entry name" value="Cadherin"/>
    <property type="match status" value="1"/>
</dbReference>
<dbReference type="Proteomes" id="UP000281553">
    <property type="component" value="Unassembled WGS sequence"/>
</dbReference>